<feature type="domain" description="Rhodopsin" evidence="8">
    <location>
        <begin position="25"/>
        <end position="270"/>
    </location>
</feature>
<comment type="similarity">
    <text evidence="5">Belongs to the SAT4 family.</text>
</comment>
<evidence type="ECO:0000259" key="8">
    <source>
        <dbReference type="Pfam" id="PF20684"/>
    </source>
</evidence>
<evidence type="ECO:0000256" key="4">
    <source>
        <dbReference type="ARBA" id="ARBA00023136"/>
    </source>
</evidence>
<evidence type="ECO:0000256" key="3">
    <source>
        <dbReference type="ARBA" id="ARBA00022989"/>
    </source>
</evidence>
<evidence type="ECO:0000256" key="2">
    <source>
        <dbReference type="ARBA" id="ARBA00022692"/>
    </source>
</evidence>
<keyword evidence="2 7" id="KW-0812">Transmembrane</keyword>
<proteinExistence type="inferred from homology"/>
<sequence>MAGLATQIAEIWILYVLGALMIAARIFCRTKMVGWRNYQLDDYLVTAVACMWTSAPVIGQVFVQRAQGRHTSDLTFEERRNMSEEDREKWAYGSQIFLLGLTGYFFILWMLKFNMLCFYGRVVRDLWTERFVKPLMVMVVLSAVAIILTLALTCRPFHHLWQVWPDPGRHCVPQNLVFFVVILVFNLLTDICIMLIPIPVLRGIQINHWQKLGLYLLFSLGFFCMFAAILRFVLIFKLNQRGVSALWSMREDCVGIFVGQAPMVTPLFKRRFWVHAGYLTPETGNSNGHSRNHYHRSPGESHELSSTAHISNGKAPDPYSITRLGIRSESEEEIVRKDSDSPSPAVPAKSPRFVSGILVHQRIDVEAMQGTYRDRRDPGW</sequence>
<dbReference type="InterPro" id="IPR049326">
    <property type="entry name" value="Rhodopsin_dom_fungi"/>
</dbReference>
<feature type="transmembrane region" description="Helical" evidence="7">
    <location>
        <begin position="90"/>
        <end position="111"/>
    </location>
</feature>
<protein>
    <recommendedName>
        <fullName evidence="8">Rhodopsin domain-containing protein</fullName>
    </recommendedName>
</protein>
<feature type="transmembrane region" description="Helical" evidence="7">
    <location>
        <begin position="212"/>
        <end position="234"/>
    </location>
</feature>
<comment type="subcellular location">
    <subcellularLocation>
        <location evidence="1">Membrane</location>
        <topology evidence="1">Multi-pass membrane protein</topology>
    </subcellularLocation>
</comment>
<evidence type="ECO:0000256" key="5">
    <source>
        <dbReference type="ARBA" id="ARBA00038359"/>
    </source>
</evidence>
<accession>A0A9P8W2S8</accession>
<dbReference type="Proteomes" id="UP000777438">
    <property type="component" value="Unassembled WGS sequence"/>
</dbReference>
<dbReference type="InterPro" id="IPR052337">
    <property type="entry name" value="SAT4-like"/>
</dbReference>
<dbReference type="AlphaFoldDB" id="A0A9P8W2S8"/>
<evidence type="ECO:0000256" key="7">
    <source>
        <dbReference type="SAM" id="Phobius"/>
    </source>
</evidence>
<evidence type="ECO:0000256" key="6">
    <source>
        <dbReference type="SAM" id="MobiDB-lite"/>
    </source>
</evidence>
<dbReference type="OrthoDB" id="3903189at2759"/>
<dbReference type="GO" id="GO:0016020">
    <property type="term" value="C:membrane"/>
    <property type="evidence" value="ECO:0007669"/>
    <property type="project" value="UniProtKB-SubCell"/>
</dbReference>
<dbReference type="PANTHER" id="PTHR33048">
    <property type="entry name" value="PTH11-LIKE INTEGRAL MEMBRANE PROTEIN (AFU_ORTHOLOGUE AFUA_5G11245)"/>
    <property type="match status" value="1"/>
</dbReference>
<name>A0A9P8W2S8_9HYPO</name>
<feature type="transmembrane region" description="Helical" evidence="7">
    <location>
        <begin position="12"/>
        <end position="28"/>
    </location>
</feature>
<organism evidence="9 10">
    <name type="scientific">Thelonectria olida</name>
    <dbReference type="NCBI Taxonomy" id="1576542"/>
    <lineage>
        <taxon>Eukaryota</taxon>
        <taxon>Fungi</taxon>
        <taxon>Dikarya</taxon>
        <taxon>Ascomycota</taxon>
        <taxon>Pezizomycotina</taxon>
        <taxon>Sordariomycetes</taxon>
        <taxon>Hypocreomycetidae</taxon>
        <taxon>Hypocreales</taxon>
        <taxon>Nectriaceae</taxon>
        <taxon>Thelonectria</taxon>
    </lineage>
</organism>
<feature type="region of interest" description="Disordered" evidence="6">
    <location>
        <begin position="284"/>
        <end position="351"/>
    </location>
</feature>
<keyword evidence="3 7" id="KW-1133">Transmembrane helix</keyword>
<keyword evidence="10" id="KW-1185">Reference proteome</keyword>
<dbReference type="Pfam" id="PF20684">
    <property type="entry name" value="Fung_rhodopsin"/>
    <property type="match status" value="1"/>
</dbReference>
<dbReference type="EMBL" id="JAGPYM010000014">
    <property type="protein sequence ID" value="KAH6887630.1"/>
    <property type="molecule type" value="Genomic_DNA"/>
</dbReference>
<evidence type="ECO:0000313" key="10">
    <source>
        <dbReference type="Proteomes" id="UP000777438"/>
    </source>
</evidence>
<reference evidence="9 10" key="1">
    <citation type="journal article" date="2021" name="Nat. Commun.">
        <title>Genetic determinants of endophytism in the Arabidopsis root mycobiome.</title>
        <authorList>
            <person name="Mesny F."/>
            <person name="Miyauchi S."/>
            <person name="Thiergart T."/>
            <person name="Pickel B."/>
            <person name="Atanasova L."/>
            <person name="Karlsson M."/>
            <person name="Huettel B."/>
            <person name="Barry K.W."/>
            <person name="Haridas S."/>
            <person name="Chen C."/>
            <person name="Bauer D."/>
            <person name="Andreopoulos W."/>
            <person name="Pangilinan J."/>
            <person name="LaButti K."/>
            <person name="Riley R."/>
            <person name="Lipzen A."/>
            <person name="Clum A."/>
            <person name="Drula E."/>
            <person name="Henrissat B."/>
            <person name="Kohler A."/>
            <person name="Grigoriev I.V."/>
            <person name="Martin F.M."/>
            <person name="Hacquard S."/>
        </authorList>
    </citation>
    <scope>NUCLEOTIDE SEQUENCE [LARGE SCALE GENOMIC DNA]</scope>
    <source>
        <strain evidence="9 10">MPI-CAGE-CH-0241</strain>
    </source>
</reference>
<comment type="caution">
    <text evidence="9">The sequence shown here is derived from an EMBL/GenBank/DDBJ whole genome shotgun (WGS) entry which is preliminary data.</text>
</comment>
<dbReference type="PANTHER" id="PTHR33048:SF2">
    <property type="entry name" value="SRPK"/>
    <property type="match status" value="1"/>
</dbReference>
<gene>
    <name evidence="9" type="ORF">B0T10DRAFT_574711</name>
</gene>
<feature type="transmembrane region" description="Helical" evidence="7">
    <location>
        <begin position="131"/>
        <end position="154"/>
    </location>
</feature>
<evidence type="ECO:0000313" key="9">
    <source>
        <dbReference type="EMBL" id="KAH6887630.1"/>
    </source>
</evidence>
<feature type="transmembrane region" description="Helical" evidence="7">
    <location>
        <begin position="175"/>
        <end position="200"/>
    </location>
</feature>
<keyword evidence="4 7" id="KW-0472">Membrane</keyword>
<evidence type="ECO:0000256" key="1">
    <source>
        <dbReference type="ARBA" id="ARBA00004141"/>
    </source>
</evidence>
<feature type="compositionally biased region" description="Basic and acidic residues" evidence="6">
    <location>
        <begin position="326"/>
        <end position="340"/>
    </location>
</feature>